<dbReference type="Pfam" id="PF07661">
    <property type="entry name" value="MORN_2"/>
    <property type="match status" value="3"/>
</dbReference>
<sequence>MNFGFLTRHILILCVLVLFESCTLVEKEYYPSGNIAYEYNIENGKKNGVALKYYESGELMQKSNWIEGEKVGKAFIYYKNGKKKYVAEFENSKQHGWTFCYDSLGNLRGKQEFVEGNLHGKFEEYYINGQISVKGKNNFKERTKVSYEYYENGDHKKYVFQRNDSLIYYKTYDSDGKIIDTYFTINMKEENNKICFILEKSIMPEDKLMVEVLIDKGDINSEKLSYRDAGSKVCIDTDKFKNKEKIKGYLCEILKDNLSSQGCNKFSFDLL</sequence>
<name>A0ABQ1M5Z0_9BACT</name>
<dbReference type="EMBL" id="BMEC01000005">
    <property type="protein sequence ID" value="GGC33738.1"/>
    <property type="molecule type" value="Genomic_DNA"/>
</dbReference>
<dbReference type="RefSeq" id="WP_188462705.1">
    <property type="nucleotide sequence ID" value="NZ_BAABHU010000005.1"/>
</dbReference>
<dbReference type="Gene3D" id="2.20.110.10">
    <property type="entry name" value="Histone H3 K4-specific methyltransferase SET7/9 N-terminal domain"/>
    <property type="match status" value="1"/>
</dbReference>
<evidence type="ECO:0008006" key="3">
    <source>
        <dbReference type="Google" id="ProtNLM"/>
    </source>
</evidence>
<gene>
    <name evidence="1" type="ORF">GCM10011506_18960</name>
</gene>
<proteinExistence type="predicted"/>
<evidence type="ECO:0000313" key="2">
    <source>
        <dbReference type="Proteomes" id="UP000636010"/>
    </source>
</evidence>
<dbReference type="InterPro" id="IPR011652">
    <property type="entry name" value="MORN_2"/>
</dbReference>
<dbReference type="SUPFAM" id="SSF82185">
    <property type="entry name" value="Histone H3 K4-specific methyltransferase SET7/9 N-terminal domain"/>
    <property type="match status" value="2"/>
</dbReference>
<evidence type="ECO:0000313" key="1">
    <source>
        <dbReference type="EMBL" id="GGC33738.1"/>
    </source>
</evidence>
<comment type="caution">
    <text evidence="1">The sequence shown here is derived from an EMBL/GenBank/DDBJ whole genome shotgun (WGS) entry which is preliminary data.</text>
</comment>
<keyword evidence="2" id="KW-1185">Reference proteome</keyword>
<dbReference type="Proteomes" id="UP000636010">
    <property type="component" value="Unassembled WGS sequence"/>
</dbReference>
<organism evidence="1 2">
    <name type="scientific">Marivirga lumbricoides</name>
    <dbReference type="NCBI Taxonomy" id="1046115"/>
    <lineage>
        <taxon>Bacteria</taxon>
        <taxon>Pseudomonadati</taxon>
        <taxon>Bacteroidota</taxon>
        <taxon>Cytophagia</taxon>
        <taxon>Cytophagales</taxon>
        <taxon>Marivirgaceae</taxon>
        <taxon>Marivirga</taxon>
    </lineage>
</organism>
<reference evidence="2" key="1">
    <citation type="journal article" date="2019" name="Int. J. Syst. Evol. Microbiol.">
        <title>The Global Catalogue of Microorganisms (GCM) 10K type strain sequencing project: providing services to taxonomists for standard genome sequencing and annotation.</title>
        <authorList>
            <consortium name="The Broad Institute Genomics Platform"/>
            <consortium name="The Broad Institute Genome Sequencing Center for Infectious Disease"/>
            <person name="Wu L."/>
            <person name="Ma J."/>
        </authorList>
    </citation>
    <scope>NUCLEOTIDE SEQUENCE [LARGE SCALE GENOMIC DNA]</scope>
    <source>
        <strain evidence="2">CGMCC 1.10832</strain>
    </source>
</reference>
<protein>
    <recommendedName>
        <fullName evidence="3">Toxin-antitoxin system YwqK family antitoxin</fullName>
    </recommendedName>
</protein>
<dbReference type="Gene3D" id="3.90.930.1">
    <property type="match status" value="1"/>
</dbReference>
<accession>A0ABQ1M5Z0</accession>